<comment type="subcellular location">
    <subcellularLocation>
        <location evidence="1">Cell membrane</location>
    </subcellularLocation>
</comment>
<protein>
    <submittedName>
        <fullName evidence="10">Putative metal-dependent HD superfamily phosphohydrolase</fullName>
    </submittedName>
</protein>
<dbReference type="RefSeq" id="WP_183883268.1">
    <property type="nucleotide sequence ID" value="NZ_JACHCE010000005.1"/>
</dbReference>
<evidence type="ECO:0000259" key="9">
    <source>
        <dbReference type="SMART" id="SM00471"/>
    </source>
</evidence>
<keyword evidence="3 8" id="KW-0812">Transmembrane</keyword>
<dbReference type="GO" id="GO:0005886">
    <property type="term" value="C:plasma membrane"/>
    <property type="evidence" value="ECO:0007669"/>
    <property type="project" value="UniProtKB-SubCell"/>
</dbReference>
<evidence type="ECO:0000256" key="6">
    <source>
        <dbReference type="ARBA" id="ARBA00023118"/>
    </source>
</evidence>
<evidence type="ECO:0000256" key="7">
    <source>
        <dbReference type="ARBA" id="ARBA00023136"/>
    </source>
</evidence>
<dbReference type="GO" id="GO:0016787">
    <property type="term" value="F:hydrolase activity"/>
    <property type="evidence" value="ECO:0007669"/>
    <property type="project" value="UniProtKB-KW"/>
</dbReference>
<keyword evidence="5 8" id="KW-1133">Transmembrane helix</keyword>
<keyword evidence="4" id="KW-0547">Nucleotide-binding</keyword>
<dbReference type="SUPFAM" id="SSF109604">
    <property type="entry name" value="HD-domain/PDEase-like"/>
    <property type="match status" value="1"/>
</dbReference>
<organism evidence="10 11">
    <name type="scientific">Pedobacter cryoconitis</name>
    <dbReference type="NCBI Taxonomy" id="188932"/>
    <lineage>
        <taxon>Bacteria</taxon>
        <taxon>Pseudomonadati</taxon>
        <taxon>Bacteroidota</taxon>
        <taxon>Sphingobacteriia</taxon>
        <taxon>Sphingobacteriales</taxon>
        <taxon>Sphingobacteriaceae</taxon>
        <taxon>Pedobacter</taxon>
    </lineage>
</organism>
<dbReference type="Pfam" id="PF18967">
    <property type="entry name" value="PycTM"/>
    <property type="match status" value="1"/>
</dbReference>
<comment type="caution">
    <text evidence="10">The sequence shown here is derived from an EMBL/GenBank/DDBJ whole genome shotgun (WGS) entry which is preliminary data.</text>
</comment>
<accession>A0A7W9E0K3</accession>
<dbReference type="Proteomes" id="UP000537204">
    <property type="component" value="Unassembled WGS sequence"/>
</dbReference>
<evidence type="ECO:0000313" key="10">
    <source>
        <dbReference type="EMBL" id="MBB5637389.1"/>
    </source>
</evidence>
<evidence type="ECO:0000256" key="3">
    <source>
        <dbReference type="ARBA" id="ARBA00022692"/>
    </source>
</evidence>
<evidence type="ECO:0000256" key="5">
    <source>
        <dbReference type="ARBA" id="ARBA00022989"/>
    </source>
</evidence>
<gene>
    <name evidence="10" type="ORF">HDE68_003304</name>
</gene>
<dbReference type="CDD" id="cd00077">
    <property type="entry name" value="HDc"/>
    <property type="match status" value="1"/>
</dbReference>
<feature type="transmembrane region" description="Helical" evidence="8">
    <location>
        <begin position="399"/>
        <end position="423"/>
    </location>
</feature>
<keyword evidence="10" id="KW-0378">Hydrolase</keyword>
<dbReference type="Gene3D" id="1.10.3210.10">
    <property type="entry name" value="Hypothetical protein af1432"/>
    <property type="match status" value="1"/>
</dbReference>
<evidence type="ECO:0000256" key="4">
    <source>
        <dbReference type="ARBA" id="ARBA00022741"/>
    </source>
</evidence>
<keyword evidence="7 8" id="KW-0472">Membrane</keyword>
<dbReference type="GO" id="GO:0051607">
    <property type="term" value="P:defense response to virus"/>
    <property type="evidence" value="ECO:0007669"/>
    <property type="project" value="UniProtKB-KW"/>
</dbReference>
<keyword evidence="2" id="KW-1003">Cell membrane</keyword>
<dbReference type="EMBL" id="JACHCE010000005">
    <property type="protein sequence ID" value="MBB5637389.1"/>
    <property type="molecule type" value="Genomic_DNA"/>
</dbReference>
<evidence type="ECO:0000256" key="8">
    <source>
        <dbReference type="SAM" id="Phobius"/>
    </source>
</evidence>
<name>A0A7W9E0K3_9SPHI</name>
<keyword evidence="6" id="KW-0051">Antiviral defense</keyword>
<dbReference type="GO" id="GO:0000166">
    <property type="term" value="F:nucleotide binding"/>
    <property type="evidence" value="ECO:0007669"/>
    <property type="project" value="UniProtKB-KW"/>
</dbReference>
<evidence type="ECO:0000313" key="11">
    <source>
        <dbReference type="Proteomes" id="UP000537204"/>
    </source>
</evidence>
<evidence type="ECO:0000256" key="1">
    <source>
        <dbReference type="ARBA" id="ARBA00004236"/>
    </source>
</evidence>
<feature type="domain" description="HD/PDEase" evidence="9">
    <location>
        <begin position="26"/>
        <end position="140"/>
    </location>
</feature>
<dbReference type="InterPro" id="IPR003607">
    <property type="entry name" value="HD/PDEase_dom"/>
</dbReference>
<evidence type="ECO:0000256" key="2">
    <source>
        <dbReference type="ARBA" id="ARBA00022475"/>
    </source>
</evidence>
<dbReference type="InterPro" id="IPR043760">
    <property type="entry name" value="PycTM_dom"/>
</dbReference>
<sequence>MNYLDILDQVRAHVSNLFHTKKDERLIYHNLQHTEQVVKATVKIANHYQLSDHDFFIVNAAAWFHDIGYLTSCEKHEERGAAQAKEFLESKGTEPEITSLVMNCILATQMPQHPVGLLEEIVCDADLFHLGSDDFKERNKLMRREAIAFKGIDIDRHEWRLKTIMLFEAHHYHTDYCIDLLAAKKELNLNGLKEKQIKDEHEKAKEEKVKDVVLKSDTHQHELVNAERKIEIVADKKKDKKEEKKKNDRPDKGIETMFRISSGNHQRLSDMADNKAHIMISTNSIILSVILSILLRKLEDNPHLIIPTLILLVICVVTMVFSILATRPTVPPGTFTHQDIEEKKVNLLFFGNFYRMALPDYVEGMQKMMEDREFLYGSLIRDLYSQGVVLGRKYRLLRIAYNVFMFGIIASVLAFVIASAIVAL</sequence>
<dbReference type="AlphaFoldDB" id="A0A7W9E0K3"/>
<feature type="transmembrane region" description="Helical" evidence="8">
    <location>
        <begin position="304"/>
        <end position="325"/>
    </location>
</feature>
<reference evidence="10 11" key="1">
    <citation type="submission" date="2020-08" db="EMBL/GenBank/DDBJ databases">
        <title>Genomic Encyclopedia of Type Strains, Phase IV (KMG-V): Genome sequencing to study the core and pangenomes of soil and plant-associated prokaryotes.</title>
        <authorList>
            <person name="Whitman W."/>
        </authorList>
    </citation>
    <scope>NUCLEOTIDE SEQUENCE [LARGE SCALE GENOMIC DNA]</scope>
    <source>
        <strain evidence="10 11">S3M1</strain>
    </source>
</reference>
<dbReference type="SMART" id="SM00471">
    <property type="entry name" value="HDc"/>
    <property type="match status" value="1"/>
</dbReference>
<proteinExistence type="predicted"/>